<gene>
    <name evidence="2" type="ORF">JAO75_06170</name>
</gene>
<comment type="caution">
    <text evidence="2">The sequence shown here is derived from an EMBL/GenBank/DDBJ whole genome shotgun (WGS) entry which is preliminary data.</text>
</comment>
<proteinExistence type="predicted"/>
<feature type="signal peptide" evidence="1">
    <location>
        <begin position="1"/>
        <end position="22"/>
    </location>
</feature>
<organism evidence="2 3">
    <name type="scientific">Microvirga splendida</name>
    <dbReference type="NCBI Taxonomy" id="2795727"/>
    <lineage>
        <taxon>Bacteria</taxon>
        <taxon>Pseudomonadati</taxon>
        <taxon>Pseudomonadota</taxon>
        <taxon>Alphaproteobacteria</taxon>
        <taxon>Hyphomicrobiales</taxon>
        <taxon>Methylobacteriaceae</taxon>
        <taxon>Microvirga</taxon>
    </lineage>
</organism>
<accession>A0ABS0XY65</accession>
<evidence type="ECO:0000256" key="1">
    <source>
        <dbReference type="SAM" id="SignalP"/>
    </source>
</evidence>
<dbReference type="InterPro" id="IPR011990">
    <property type="entry name" value="TPR-like_helical_dom_sf"/>
</dbReference>
<evidence type="ECO:0000313" key="3">
    <source>
        <dbReference type="Proteomes" id="UP000620670"/>
    </source>
</evidence>
<feature type="chain" id="PRO_5046975038" description="Tetratricopeptide repeat protein" evidence="1">
    <location>
        <begin position="23"/>
        <end position="230"/>
    </location>
</feature>
<keyword evidence="1" id="KW-0732">Signal</keyword>
<protein>
    <recommendedName>
        <fullName evidence="4">Tetratricopeptide repeat protein</fullName>
    </recommendedName>
</protein>
<dbReference type="SUPFAM" id="SSF48452">
    <property type="entry name" value="TPR-like"/>
    <property type="match status" value="1"/>
</dbReference>
<evidence type="ECO:0000313" key="2">
    <source>
        <dbReference type="EMBL" id="MBJ6124989.1"/>
    </source>
</evidence>
<keyword evidence="3" id="KW-1185">Reference proteome</keyword>
<dbReference type="Proteomes" id="UP000620670">
    <property type="component" value="Unassembled WGS sequence"/>
</dbReference>
<name>A0ABS0XY65_9HYPH</name>
<dbReference type="EMBL" id="JAELXT010000004">
    <property type="protein sequence ID" value="MBJ6124989.1"/>
    <property type="molecule type" value="Genomic_DNA"/>
</dbReference>
<dbReference type="RefSeq" id="WP_199047557.1">
    <property type="nucleotide sequence ID" value="NZ_JAELXT010000004.1"/>
</dbReference>
<reference evidence="3" key="1">
    <citation type="submission" date="2020-12" db="EMBL/GenBank/DDBJ databases">
        <title>Hymenobacter sp.</title>
        <authorList>
            <person name="Kim M.K."/>
        </authorList>
    </citation>
    <scope>NUCLEOTIDE SEQUENCE [LARGE SCALE GENOMIC DNA]</scope>
    <source>
        <strain evidence="3">BT325</strain>
    </source>
</reference>
<dbReference type="Gene3D" id="1.25.40.10">
    <property type="entry name" value="Tetratricopeptide repeat domain"/>
    <property type="match status" value="1"/>
</dbReference>
<sequence length="230" mass="25091">MKRLIPLLIWLAAATISAPAQAQNVEVAPGVSVSRKTYPVSANEAPFFNFAEKTEGQKVADRKLVAAVLERVPDRARAAGTAIEAGTRAFLGENDIATAAKRFNQAYLLDPQQSGIYHGFAMVVATRFKDFVYADELFRVAARMKSPSPSLRADHGRMLLIAGRPAEAKPLLEQAVKDTPDWAVPRMNLAWATLQSGNREESCRLAAQVRGEQMENVEGDLALLRQKAGC</sequence>
<evidence type="ECO:0008006" key="4">
    <source>
        <dbReference type="Google" id="ProtNLM"/>
    </source>
</evidence>